<feature type="compositionally biased region" description="Low complexity" evidence="1">
    <location>
        <begin position="7"/>
        <end position="17"/>
    </location>
</feature>
<dbReference type="Proteomes" id="UP000483820">
    <property type="component" value="Chromosome III"/>
</dbReference>
<organism evidence="2 3">
    <name type="scientific">Caenorhabditis remanei</name>
    <name type="common">Caenorhabditis vulgaris</name>
    <dbReference type="NCBI Taxonomy" id="31234"/>
    <lineage>
        <taxon>Eukaryota</taxon>
        <taxon>Metazoa</taxon>
        <taxon>Ecdysozoa</taxon>
        <taxon>Nematoda</taxon>
        <taxon>Chromadorea</taxon>
        <taxon>Rhabditida</taxon>
        <taxon>Rhabditina</taxon>
        <taxon>Rhabditomorpha</taxon>
        <taxon>Rhabditoidea</taxon>
        <taxon>Rhabditidae</taxon>
        <taxon>Peloderinae</taxon>
        <taxon>Caenorhabditis</taxon>
    </lineage>
</organism>
<dbReference type="RefSeq" id="XP_053587307.1">
    <property type="nucleotide sequence ID" value="XM_053727730.1"/>
</dbReference>
<dbReference type="AlphaFoldDB" id="A0A6A5H4I5"/>
<dbReference type="GeneID" id="9802773"/>
<dbReference type="PANTHER" id="PTHR14540">
    <property type="entry name" value="INTEGRATOR COMPLEX SUBUNIT 15"/>
    <property type="match status" value="1"/>
</dbReference>
<name>A0A6A5H4I5_CAERE</name>
<gene>
    <name evidence="2" type="ORF">GCK72_010184</name>
</gene>
<dbReference type="CTD" id="9802773"/>
<reference evidence="2 3" key="1">
    <citation type="submission" date="2019-12" db="EMBL/GenBank/DDBJ databases">
        <title>Chromosome-level assembly of the Caenorhabditis remanei genome.</title>
        <authorList>
            <person name="Teterina A.A."/>
            <person name="Willis J.H."/>
            <person name="Phillips P.C."/>
        </authorList>
    </citation>
    <scope>NUCLEOTIDE SEQUENCE [LARGE SCALE GENOMIC DNA]</scope>
    <source>
        <strain evidence="2 3">PX506</strain>
        <tissue evidence="2">Whole organism</tissue>
    </source>
</reference>
<accession>A0A6A5H4I5</accession>
<evidence type="ECO:0000313" key="2">
    <source>
        <dbReference type="EMBL" id="KAF1761925.1"/>
    </source>
</evidence>
<evidence type="ECO:0000313" key="3">
    <source>
        <dbReference type="Proteomes" id="UP000483820"/>
    </source>
</evidence>
<sequence>MDSDTLAAAVKAAGAGAPNTSSGASQNSSPPAATPTTQTASTVTPTTSSTTATPFTEQAKAVLTQLVKTSKMSRSRGSGLAEKPEVQLLIDKDLFLIQSDRRTKMNPIQQLQLIRILAQFFLERVDDGHRYAYFEAIFLGRADDITLHEYRLSVMFQLVSFSIQYPVVQILNHVMGWLCQLKSEEQQKLYSDRLIDMIVEHFVRLSNEENKLNEYLHPLENTCSEFCALFVARAPLYGALSPPMIELFNRFCSRNMQFVLRHFRDTPWLGNEFAEKVFPKLVEHILSDETEDSDNLSSQVSIISIIVIFSIFITDLLLSPDYSWTKRRAGVIASAIGASTKCDEAIRKELQRLEVPEDFKPVVLMLCSEGVKNNPQGVIDAISELHLARELEQMA</sequence>
<dbReference type="PANTHER" id="PTHR14540:SF2">
    <property type="entry name" value="INTEGRATOR COMPLEX SUBUNIT 15"/>
    <property type="match status" value="1"/>
</dbReference>
<comment type="caution">
    <text evidence="2">The sequence shown here is derived from an EMBL/GenBank/DDBJ whole genome shotgun (WGS) entry which is preliminary data.</text>
</comment>
<feature type="region of interest" description="Disordered" evidence="1">
    <location>
        <begin position="1"/>
        <end position="55"/>
    </location>
</feature>
<feature type="compositionally biased region" description="Low complexity" evidence="1">
    <location>
        <begin position="28"/>
        <end position="55"/>
    </location>
</feature>
<proteinExistence type="predicted"/>
<feature type="compositionally biased region" description="Polar residues" evidence="1">
    <location>
        <begin position="18"/>
        <end position="27"/>
    </location>
</feature>
<dbReference type="Pfam" id="PF14964">
    <property type="entry name" value="INTS15"/>
    <property type="match status" value="1"/>
</dbReference>
<dbReference type="EMBL" id="WUAV01000003">
    <property type="protein sequence ID" value="KAF1761925.1"/>
    <property type="molecule type" value="Genomic_DNA"/>
</dbReference>
<dbReference type="KEGG" id="crq:GCK72_010184"/>
<dbReference type="InterPro" id="IPR027844">
    <property type="entry name" value="INTS15"/>
</dbReference>
<evidence type="ECO:0000256" key="1">
    <source>
        <dbReference type="SAM" id="MobiDB-lite"/>
    </source>
</evidence>
<protein>
    <submittedName>
        <fullName evidence="2">Uncharacterized protein</fullName>
    </submittedName>
</protein>